<evidence type="ECO:0000256" key="1">
    <source>
        <dbReference type="SAM" id="MobiDB-lite"/>
    </source>
</evidence>
<evidence type="ECO:0000313" key="3">
    <source>
        <dbReference type="Proteomes" id="UP000243459"/>
    </source>
</evidence>
<feature type="region of interest" description="Disordered" evidence="1">
    <location>
        <begin position="27"/>
        <end position="50"/>
    </location>
</feature>
<reference evidence="3" key="1">
    <citation type="journal article" date="2017" name="Nat. Commun.">
        <title>The asparagus genome sheds light on the origin and evolution of a young Y chromosome.</title>
        <authorList>
            <person name="Harkess A."/>
            <person name="Zhou J."/>
            <person name="Xu C."/>
            <person name="Bowers J.E."/>
            <person name="Van der Hulst R."/>
            <person name="Ayyampalayam S."/>
            <person name="Mercati F."/>
            <person name="Riccardi P."/>
            <person name="McKain M.R."/>
            <person name="Kakrana A."/>
            <person name="Tang H."/>
            <person name="Ray J."/>
            <person name="Groenendijk J."/>
            <person name="Arikit S."/>
            <person name="Mathioni S.M."/>
            <person name="Nakano M."/>
            <person name="Shan H."/>
            <person name="Telgmann-Rauber A."/>
            <person name="Kanno A."/>
            <person name="Yue Z."/>
            <person name="Chen H."/>
            <person name="Li W."/>
            <person name="Chen Y."/>
            <person name="Xu X."/>
            <person name="Zhang Y."/>
            <person name="Luo S."/>
            <person name="Chen H."/>
            <person name="Gao J."/>
            <person name="Mao Z."/>
            <person name="Pires J.C."/>
            <person name="Luo M."/>
            <person name="Kudrna D."/>
            <person name="Wing R.A."/>
            <person name="Meyers B.C."/>
            <person name="Yi K."/>
            <person name="Kong H."/>
            <person name="Lavrijsen P."/>
            <person name="Sunseri F."/>
            <person name="Falavigna A."/>
            <person name="Ye Y."/>
            <person name="Leebens-Mack J.H."/>
            <person name="Chen G."/>
        </authorList>
    </citation>
    <scope>NUCLEOTIDE SEQUENCE [LARGE SCALE GENOMIC DNA]</scope>
    <source>
        <strain evidence="3">cv. DH0086</strain>
    </source>
</reference>
<dbReference type="Proteomes" id="UP000243459">
    <property type="component" value="Chromosome 5"/>
</dbReference>
<name>A0A5P1ET43_ASPOF</name>
<dbReference type="EMBL" id="CM007385">
    <property type="protein sequence ID" value="ONK67711.1"/>
    <property type="molecule type" value="Genomic_DNA"/>
</dbReference>
<accession>A0A5P1ET43</accession>
<dbReference type="AlphaFoldDB" id="A0A5P1ET43"/>
<gene>
    <name evidence="2" type="ORF">A4U43_C05F2930</name>
</gene>
<dbReference type="Gramene" id="ONK67711">
    <property type="protein sequence ID" value="ONK67711"/>
    <property type="gene ID" value="A4U43_C05F2930"/>
</dbReference>
<protein>
    <submittedName>
        <fullName evidence="2">Uncharacterized protein</fullName>
    </submittedName>
</protein>
<keyword evidence="3" id="KW-1185">Reference proteome</keyword>
<proteinExistence type="predicted"/>
<sequence>MLLNWAIDCAAAAVDLLPGPACPIHPSPAAAGPHPEAPSGPRLRRRLRTASRRTRGSELLLLERRVQPRHLPRRRPLEVLEGGARARARAGVGVLGVGRGELRGGDGSEVDGGGLRGDLGGGERVRVRVRVLGYLGR</sequence>
<evidence type="ECO:0000313" key="2">
    <source>
        <dbReference type="EMBL" id="ONK67711.1"/>
    </source>
</evidence>
<organism evidence="2 3">
    <name type="scientific">Asparagus officinalis</name>
    <name type="common">Garden asparagus</name>
    <dbReference type="NCBI Taxonomy" id="4686"/>
    <lineage>
        <taxon>Eukaryota</taxon>
        <taxon>Viridiplantae</taxon>
        <taxon>Streptophyta</taxon>
        <taxon>Embryophyta</taxon>
        <taxon>Tracheophyta</taxon>
        <taxon>Spermatophyta</taxon>
        <taxon>Magnoliopsida</taxon>
        <taxon>Liliopsida</taxon>
        <taxon>Asparagales</taxon>
        <taxon>Asparagaceae</taxon>
        <taxon>Asparagoideae</taxon>
        <taxon>Asparagus</taxon>
    </lineage>
</organism>